<comment type="caution">
    <text evidence="2">The sequence shown here is derived from an EMBL/GenBank/DDBJ whole genome shotgun (WGS) entry which is preliminary data.</text>
</comment>
<reference evidence="2" key="1">
    <citation type="journal article" date="2019" name="PLoS Negl. Trop. Dis.">
        <title>Revisiting the worldwide diversity of Leptospira species in the environment.</title>
        <authorList>
            <person name="Vincent A.T."/>
            <person name="Schiettekatte O."/>
            <person name="Bourhy P."/>
            <person name="Veyrier F.J."/>
            <person name="Picardeau M."/>
        </authorList>
    </citation>
    <scope>NUCLEOTIDE SEQUENCE [LARGE SCALE GENOMIC DNA]</scope>
    <source>
        <strain evidence="2">201300427</strain>
    </source>
</reference>
<protein>
    <submittedName>
        <fullName evidence="2">XRE family transcriptional regulator</fullName>
    </submittedName>
</protein>
<dbReference type="Pfam" id="PF01381">
    <property type="entry name" value="HTH_3"/>
    <property type="match status" value="1"/>
</dbReference>
<dbReference type="PROSITE" id="PS50943">
    <property type="entry name" value="HTH_CROC1"/>
    <property type="match status" value="1"/>
</dbReference>
<gene>
    <name evidence="2" type="ORF">EHS15_03330</name>
</gene>
<dbReference type="AlphaFoldDB" id="A0A4R9M3Q6"/>
<dbReference type="InterPro" id="IPR010982">
    <property type="entry name" value="Lambda_DNA-bd_dom_sf"/>
</dbReference>
<evidence type="ECO:0000313" key="3">
    <source>
        <dbReference type="Proteomes" id="UP000298058"/>
    </source>
</evidence>
<sequence>MQKSYEEILEEFSENLKVLRKKQGLSQEFVAGIELSVRNYQKIEAAISTPSLRTILIIADGLGIHPRELFDIPSLKNRPMVKEITTRNRKSAKKKTTKK</sequence>
<proteinExistence type="predicted"/>
<evidence type="ECO:0000259" key="1">
    <source>
        <dbReference type="PROSITE" id="PS50943"/>
    </source>
</evidence>
<dbReference type="CDD" id="cd00093">
    <property type="entry name" value="HTH_XRE"/>
    <property type="match status" value="1"/>
</dbReference>
<organism evidence="2 3">
    <name type="scientific">Leptospira idonii</name>
    <dbReference type="NCBI Taxonomy" id="1193500"/>
    <lineage>
        <taxon>Bacteria</taxon>
        <taxon>Pseudomonadati</taxon>
        <taxon>Spirochaetota</taxon>
        <taxon>Spirochaetia</taxon>
        <taxon>Leptospirales</taxon>
        <taxon>Leptospiraceae</taxon>
        <taxon>Leptospira</taxon>
    </lineage>
</organism>
<dbReference type="SMART" id="SM00530">
    <property type="entry name" value="HTH_XRE"/>
    <property type="match status" value="1"/>
</dbReference>
<dbReference type="Proteomes" id="UP000298058">
    <property type="component" value="Unassembled WGS sequence"/>
</dbReference>
<dbReference type="GO" id="GO:0003677">
    <property type="term" value="F:DNA binding"/>
    <property type="evidence" value="ECO:0007669"/>
    <property type="project" value="InterPro"/>
</dbReference>
<dbReference type="OrthoDB" id="331878at2"/>
<dbReference type="InterPro" id="IPR001387">
    <property type="entry name" value="Cro/C1-type_HTH"/>
</dbReference>
<feature type="domain" description="HTH cro/C1-type" evidence="1">
    <location>
        <begin position="16"/>
        <end position="69"/>
    </location>
</feature>
<dbReference type="RefSeq" id="WP_135759130.1">
    <property type="nucleotide sequence ID" value="NZ_RQHW01000011.1"/>
</dbReference>
<dbReference type="Gene3D" id="1.10.260.40">
    <property type="entry name" value="lambda repressor-like DNA-binding domains"/>
    <property type="match status" value="1"/>
</dbReference>
<name>A0A4R9M3Q6_9LEPT</name>
<keyword evidence="3" id="KW-1185">Reference proteome</keyword>
<dbReference type="SUPFAM" id="SSF47413">
    <property type="entry name" value="lambda repressor-like DNA-binding domains"/>
    <property type="match status" value="1"/>
</dbReference>
<evidence type="ECO:0000313" key="2">
    <source>
        <dbReference type="EMBL" id="TGN20515.1"/>
    </source>
</evidence>
<accession>A0A4R9M3Q6</accession>
<dbReference type="EMBL" id="RQHW01000011">
    <property type="protein sequence ID" value="TGN20515.1"/>
    <property type="molecule type" value="Genomic_DNA"/>
</dbReference>